<sequence>MMQHLHRQQAQDIGGAVGLSPFEQWQRFCCTLAPKDGSSEIWLKFGHNQFFVGEFSHSGRFDIWATKGAGAERVRTDNLGDAYTHLSKLCLEQPGGAFYIPTQPIGSPTKEAVATTDDIGIELDSISRSEQLEQYADFSRVTGLEWAMLIGSGGKSVHAHLKLDEHRPVEQVQPLRRATCLGLRADPVTVRLHQPMRASGLYRKEKQSYQELLSASDARYTPEQIIAGLKKWFAHLDWQFPDSLSEAWWREKFHPLLKGSANNTEQHKLDTARELLAAGEAGFLADKAAAQAVRESRETERRLYTAQQQLTGKVSLVDLVTQTEERLGADAFNWSGHNWKFSGDHARGCCPFHQSASGSSGWIAPAGDGWAFHCTACTDDKPISPFAYWLYLKNGFNTPYPRGREWVEAAKQFLSETGVAVPDLVAEQGFSESEYTALLGQQAEQERLELAQEEHSESLCLIESLRRGGKSKRKRRERVEPIAGENLTVYYEPGCLPEYKAALELPNYLLRSIDDRNQFFAEAVSKGWSHVLDASGTGSGKSYRAGFLTPEKIGVDQLYYFTKESRNPSTPTIEANFTELPTRHNGQVPAVGKKTPLGKSVMRVVSESTAESGGGNCNLAPFFNSVQSKGYGWENNNPLCQLCEWSEFCGKEQGIGFGFKHQRGVALRQPRIRLHPQSAPHDLDQKDAAIWEEIGDLSTTKTIAATPAQVNEQWARIEEFDSELYGRLAPIRTAIREAVRHPQQSWWLDECDRPKGGCPR</sequence>
<protein>
    <submittedName>
        <fullName evidence="1">Uncharacterized protein</fullName>
    </submittedName>
</protein>
<name>A0A951U459_9CYAN</name>
<dbReference type="Proteomes" id="UP000707356">
    <property type="component" value="Unassembled WGS sequence"/>
</dbReference>
<reference evidence="1" key="1">
    <citation type="submission" date="2021-05" db="EMBL/GenBank/DDBJ databases">
        <authorList>
            <person name="Pietrasiak N."/>
            <person name="Ward R."/>
            <person name="Stajich J.E."/>
            <person name="Kurbessoian T."/>
        </authorList>
    </citation>
    <scope>NUCLEOTIDE SEQUENCE</scope>
    <source>
        <strain evidence="1">GSE-TBD4-15B</strain>
    </source>
</reference>
<evidence type="ECO:0000313" key="1">
    <source>
        <dbReference type="EMBL" id="MBW4465076.1"/>
    </source>
</evidence>
<reference evidence="1" key="2">
    <citation type="journal article" date="2022" name="Microbiol. Resour. Announc.">
        <title>Metagenome Sequencing to Explore Phylogenomics of Terrestrial Cyanobacteria.</title>
        <authorList>
            <person name="Ward R.D."/>
            <person name="Stajich J.E."/>
            <person name="Johansen J.R."/>
            <person name="Huntemann M."/>
            <person name="Clum A."/>
            <person name="Foster B."/>
            <person name="Foster B."/>
            <person name="Roux S."/>
            <person name="Palaniappan K."/>
            <person name="Varghese N."/>
            <person name="Mukherjee S."/>
            <person name="Reddy T.B.K."/>
            <person name="Daum C."/>
            <person name="Copeland A."/>
            <person name="Chen I.A."/>
            <person name="Ivanova N.N."/>
            <person name="Kyrpides N.C."/>
            <person name="Shapiro N."/>
            <person name="Eloe-Fadrosh E.A."/>
            <person name="Pietrasiak N."/>
        </authorList>
    </citation>
    <scope>NUCLEOTIDE SEQUENCE</scope>
    <source>
        <strain evidence="1">GSE-TBD4-15B</strain>
    </source>
</reference>
<dbReference type="AlphaFoldDB" id="A0A951U459"/>
<accession>A0A951U459</accession>
<evidence type="ECO:0000313" key="2">
    <source>
        <dbReference type="Proteomes" id="UP000707356"/>
    </source>
</evidence>
<comment type="caution">
    <text evidence="1">The sequence shown here is derived from an EMBL/GenBank/DDBJ whole genome shotgun (WGS) entry which is preliminary data.</text>
</comment>
<organism evidence="1 2">
    <name type="scientific">Pegethrix bostrychoides GSE-TBD4-15B</name>
    <dbReference type="NCBI Taxonomy" id="2839662"/>
    <lineage>
        <taxon>Bacteria</taxon>
        <taxon>Bacillati</taxon>
        <taxon>Cyanobacteriota</taxon>
        <taxon>Cyanophyceae</taxon>
        <taxon>Oculatellales</taxon>
        <taxon>Oculatellaceae</taxon>
        <taxon>Pegethrix</taxon>
    </lineage>
</organism>
<gene>
    <name evidence="1" type="ORF">KME07_06505</name>
</gene>
<proteinExistence type="predicted"/>
<dbReference type="EMBL" id="JAHHHV010000029">
    <property type="protein sequence ID" value="MBW4465076.1"/>
    <property type="molecule type" value="Genomic_DNA"/>
</dbReference>